<reference evidence="1 2" key="1">
    <citation type="submission" date="2018-05" db="EMBL/GenBank/DDBJ databases">
        <title>Complete Genome Sequences of Extremely Thermoacidophilic, Metal-Mobilizing Type-Strain Members of the Archaeal Family Sulfolobaceae: Acidianus brierleyi DSM-1651T, Acidianus sulfidivorans DSM-18786T, Metallosphaera hakonensis DSM-7519T, and Metallosphaera prunae DSM-10039T.</title>
        <authorList>
            <person name="Counts J.A."/>
            <person name="Kelly R.M."/>
        </authorList>
    </citation>
    <scope>NUCLEOTIDE SEQUENCE [LARGE SCALE GENOMIC DNA]</scope>
    <source>
        <strain evidence="1 2">DSM 1651</strain>
    </source>
</reference>
<evidence type="ECO:0000313" key="2">
    <source>
        <dbReference type="Proteomes" id="UP000248044"/>
    </source>
</evidence>
<evidence type="ECO:0000313" key="1">
    <source>
        <dbReference type="EMBL" id="AWR95454.1"/>
    </source>
</evidence>
<name>A0A2U9IHP9_9CREN</name>
<keyword evidence="2" id="KW-1185">Reference proteome</keyword>
<dbReference type="OrthoDB" id="34703at2157"/>
<dbReference type="AlphaFoldDB" id="A0A2U9IHP9"/>
<proteinExistence type="predicted"/>
<dbReference type="KEGG" id="abri:DFR85_13495"/>
<organism evidence="1 2">
    <name type="scientific">Acidianus brierleyi</name>
    <dbReference type="NCBI Taxonomy" id="41673"/>
    <lineage>
        <taxon>Archaea</taxon>
        <taxon>Thermoproteota</taxon>
        <taxon>Thermoprotei</taxon>
        <taxon>Sulfolobales</taxon>
        <taxon>Sulfolobaceae</taxon>
        <taxon>Acidianus</taxon>
    </lineage>
</organism>
<sequence>MSQGTQNKSQNSDLYDNLAKVVVKAKQEGFSSSQVNSFLEYSQSTTDKNELFVFIMRQAERGEYTETARLMLSYLKDKDMSEIRKFIGLLKWLMEAIGNINVPSNINNFESLIDLYIKNVNSNPGYSGHSKYQGGSHGYSRS</sequence>
<gene>
    <name evidence="1" type="ORF">DFR85_13495</name>
</gene>
<dbReference type="EMBL" id="CP029289">
    <property type="protein sequence ID" value="AWR95454.1"/>
    <property type="molecule type" value="Genomic_DNA"/>
</dbReference>
<dbReference type="GeneID" id="36833189"/>
<protein>
    <submittedName>
        <fullName evidence="1">Uncharacterized protein</fullName>
    </submittedName>
</protein>
<accession>A0A2U9IHP9</accession>
<dbReference type="Proteomes" id="UP000248044">
    <property type="component" value="Chromosome"/>
</dbReference>
<dbReference type="RefSeq" id="WP_110271332.1">
    <property type="nucleotide sequence ID" value="NZ_CP029289.2"/>
</dbReference>